<dbReference type="PANTHER" id="PTHR43022:SF1">
    <property type="entry name" value="PROTEIN SMF"/>
    <property type="match status" value="1"/>
</dbReference>
<proteinExistence type="inferred from homology"/>
<dbReference type="InterPro" id="IPR057666">
    <property type="entry name" value="DrpA_SLOG"/>
</dbReference>
<gene>
    <name evidence="4" type="ORF">KS4_25750</name>
</gene>
<feature type="compositionally biased region" description="Polar residues" evidence="2">
    <location>
        <begin position="393"/>
        <end position="425"/>
    </location>
</feature>
<dbReference type="AlphaFoldDB" id="A0A517YW95"/>
<dbReference type="PANTHER" id="PTHR43022">
    <property type="entry name" value="PROTEIN SMF"/>
    <property type="match status" value="1"/>
</dbReference>
<evidence type="ECO:0000313" key="4">
    <source>
        <dbReference type="EMBL" id="QDU34505.1"/>
    </source>
</evidence>
<feature type="region of interest" description="Disordered" evidence="2">
    <location>
        <begin position="338"/>
        <end position="464"/>
    </location>
</feature>
<comment type="similarity">
    <text evidence="1">Belongs to the DprA/Smf family.</text>
</comment>
<feature type="domain" description="Smf/DprA SLOG" evidence="3">
    <location>
        <begin position="92"/>
        <end position="309"/>
    </location>
</feature>
<keyword evidence="5" id="KW-1185">Reference proteome</keyword>
<dbReference type="Gene3D" id="3.40.50.450">
    <property type="match status" value="1"/>
</dbReference>
<name>A0A517YW95_9BACT</name>
<dbReference type="EMBL" id="CP036425">
    <property type="protein sequence ID" value="QDU34505.1"/>
    <property type="molecule type" value="Genomic_DNA"/>
</dbReference>
<evidence type="ECO:0000259" key="3">
    <source>
        <dbReference type="Pfam" id="PF02481"/>
    </source>
</evidence>
<reference evidence="4 5" key="1">
    <citation type="submission" date="2019-02" db="EMBL/GenBank/DDBJ databases">
        <title>Deep-cultivation of Planctomycetes and their phenomic and genomic characterization uncovers novel biology.</title>
        <authorList>
            <person name="Wiegand S."/>
            <person name="Jogler M."/>
            <person name="Boedeker C."/>
            <person name="Pinto D."/>
            <person name="Vollmers J."/>
            <person name="Rivas-Marin E."/>
            <person name="Kohn T."/>
            <person name="Peeters S.H."/>
            <person name="Heuer A."/>
            <person name="Rast P."/>
            <person name="Oberbeckmann S."/>
            <person name="Bunk B."/>
            <person name="Jeske O."/>
            <person name="Meyerdierks A."/>
            <person name="Storesund J.E."/>
            <person name="Kallscheuer N."/>
            <person name="Luecker S."/>
            <person name="Lage O.M."/>
            <person name="Pohl T."/>
            <person name="Merkel B.J."/>
            <person name="Hornburger P."/>
            <person name="Mueller R.-W."/>
            <person name="Bruemmer F."/>
            <person name="Labrenz M."/>
            <person name="Spormann A.M."/>
            <person name="Op den Camp H."/>
            <person name="Overmann J."/>
            <person name="Amann R."/>
            <person name="Jetten M.S.M."/>
            <person name="Mascher T."/>
            <person name="Medema M.H."/>
            <person name="Devos D.P."/>
            <person name="Kaster A.-K."/>
            <person name="Ovreas L."/>
            <person name="Rohde M."/>
            <person name="Galperin M.Y."/>
            <person name="Jogler C."/>
        </authorList>
    </citation>
    <scope>NUCLEOTIDE SEQUENCE [LARGE SCALE GENOMIC DNA]</scope>
    <source>
        <strain evidence="4 5">KS4</strain>
    </source>
</reference>
<dbReference type="Proteomes" id="UP000317369">
    <property type="component" value="Chromosome"/>
</dbReference>
<dbReference type="KEGG" id="pcor:KS4_25750"/>
<dbReference type="InterPro" id="IPR003488">
    <property type="entry name" value="DprA"/>
</dbReference>
<dbReference type="RefSeq" id="WP_145078416.1">
    <property type="nucleotide sequence ID" value="NZ_CP036425.1"/>
</dbReference>
<protein>
    <recommendedName>
        <fullName evidence="3">Smf/DprA SLOG domain-containing protein</fullName>
    </recommendedName>
</protein>
<evidence type="ECO:0000313" key="5">
    <source>
        <dbReference type="Proteomes" id="UP000317369"/>
    </source>
</evidence>
<dbReference type="GO" id="GO:0009294">
    <property type="term" value="P:DNA-mediated transformation"/>
    <property type="evidence" value="ECO:0007669"/>
    <property type="project" value="InterPro"/>
</dbReference>
<dbReference type="Pfam" id="PF02481">
    <property type="entry name" value="DNA_processg_A"/>
    <property type="match status" value="1"/>
</dbReference>
<evidence type="ECO:0000256" key="2">
    <source>
        <dbReference type="SAM" id="MobiDB-lite"/>
    </source>
</evidence>
<dbReference type="NCBIfam" id="TIGR00732">
    <property type="entry name" value="dprA"/>
    <property type="match status" value="1"/>
</dbReference>
<sequence>MNWGKTHCELILRLAKGIGPITAQKLILGEAKLINQPPDPRRVISLDNSNLQQIEGLTPKGANNIRTAIDNVLQSDLLSQELELIEKHNAHLVSLWDDNYPQLLRSIDDAPRILWVKGNLHLQDANALGIVGSRKCTIYGREQAGRFAGQLADHNFTIVSGGALGIDTAAHTATINRHGRTIAVLGSGLAKAYPKQNWPLFKSICQLEQDASSTAGGAVISELPMNTAPRPELFPARNRIISGLSLATLIIEAATKSGAMRTASHAILQGRDLLALPGRVDSRVSTGTNTLIRDGLAQLITTPADVLDTVAEQTHLYTAIEEQTQQITDINIATNSNINPDGIASETDSNPSKTASPSAPTSVSTISPLIPTSTTPSSPLSSNTFSTTSQTSPLATPQDSSTINRPNSHPTNQRSDHPANSSLTHPSAAPYHSAIGSQTTSSLDRRKIDSNHEDQEQSSGNTVNQKLLIHKNAIKNQDDTTTNDELDQSDANITPSEIIMSVLDTEENARNFDELIRLTDLPTHTLKSELVVLEIKSLIARRNGLYFKRSRGTRR</sequence>
<organism evidence="4 5">
    <name type="scientific">Poriferisphaera corsica</name>
    <dbReference type="NCBI Taxonomy" id="2528020"/>
    <lineage>
        <taxon>Bacteria</taxon>
        <taxon>Pseudomonadati</taxon>
        <taxon>Planctomycetota</taxon>
        <taxon>Phycisphaerae</taxon>
        <taxon>Phycisphaerales</taxon>
        <taxon>Phycisphaeraceae</taxon>
        <taxon>Poriferisphaera</taxon>
    </lineage>
</organism>
<accession>A0A517YW95</accession>
<feature type="compositionally biased region" description="Low complexity" evidence="2">
    <location>
        <begin position="349"/>
        <end position="392"/>
    </location>
</feature>
<dbReference type="SUPFAM" id="SSF102405">
    <property type="entry name" value="MCP/YpsA-like"/>
    <property type="match status" value="1"/>
</dbReference>
<evidence type="ECO:0000256" key="1">
    <source>
        <dbReference type="ARBA" id="ARBA00006525"/>
    </source>
</evidence>
<feature type="compositionally biased region" description="Basic and acidic residues" evidence="2">
    <location>
        <begin position="443"/>
        <end position="455"/>
    </location>
</feature>
<dbReference type="OrthoDB" id="9785707at2"/>